<dbReference type="Gene3D" id="3.10.690.10">
    <property type="entry name" value="Bifunctional nuclease domain"/>
    <property type="match status" value="1"/>
</dbReference>
<dbReference type="InterPro" id="IPR036104">
    <property type="entry name" value="BFN_sf"/>
</dbReference>
<keyword evidence="3" id="KW-1185">Reference proteome</keyword>
<dbReference type="EMBL" id="JAJMLW010000001">
    <property type="protein sequence ID" value="MCI2240897.1"/>
    <property type="molecule type" value="Genomic_DNA"/>
</dbReference>
<sequence length="174" mass="19349">MVPLRVLTLIVTGPTQPSILVLEPVEDSPEGKSRIIPIWIGTQEATQLGIAIEHLKLPRPTTHDLFLDAVTNLDARVDHVLISGVKGATFFAKLYLRQAGRLIELDARPTDALALAIRQEVPFYVDEAVLERASFPYVFRKRPDDEAVMQEFRTFLDTLAPDDFATGDDAPLES</sequence>
<accession>A0ABS9WDE6</accession>
<name>A0ABS9WDE6_9ACTN</name>
<proteinExistence type="predicted"/>
<feature type="domain" description="BFN" evidence="1">
    <location>
        <begin position="1"/>
        <end position="137"/>
    </location>
</feature>
<dbReference type="PANTHER" id="PTHR15160">
    <property type="entry name" value="VON HIPPEL-LINDAU PROTEIN"/>
    <property type="match status" value="1"/>
</dbReference>
<dbReference type="Pfam" id="PF02577">
    <property type="entry name" value="BFN_dom"/>
    <property type="match status" value="1"/>
</dbReference>
<dbReference type="PROSITE" id="PS51658">
    <property type="entry name" value="BFN"/>
    <property type="match status" value="1"/>
</dbReference>
<evidence type="ECO:0000313" key="2">
    <source>
        <dbReference type="EMBL" id="MCI2240897.1"/>
    </source>
</evidence>
<organism evidence="2 3">
    <name type="scientific">Adlercreutzia faecimuris</name>
    <dbReference type="NCBI Taxonomy" id="2897341"/>
    <lineage>
        <taxon>Bacteria</taxon>
        <taxon>Bacillati</taxon>
        <taxon>Actinomycetota</taxon>
        <taxon>Coriobacteriia</taxon>
        <taxon>Eggerthellales</taxon>
        <taxon>Eggerthellaceae</taxon>
        <taxon>Adlercreutzia</taxon>
    </lineage>
</organism>
<protein>
    <submittedName>
        <fullName evidence="2">Bifunctional nuclease family protein</fullName>
    </submittedName>
</protein>
<dbReference type="SUPFAM" id="SSF103256">
    <property type="entry name" value="Hypothetical protein TM0160"/>
    <property type="match status" value="1"/>
</dbReference>
<dbReference type="RefSeq" id="WP_242162561.1">
    <property type="nucleotide sequence ID" value="NZ_JAJMLW010000001.1"/>
</dbReference>
<reference evidence="2" key="1">
    <citation type="submission" date="2021-11" db="EMBL/GenBank/DDBJ databases">
        <title>A Novel Adlercreutzia Species, isolated from a Allomyrina dichotoma larva feces.</title>
        <authorList>
            <person name="Suh M.K."/>
        </authorList>
    </citation>
    <scope>NUCLEOTIDE SEQUENCE</scope>
    <source>
        <strain evidence="2">JBNU-10</strain>
    </source>
</reference>
<gene>
    <name evidence="2" type="ORF">LPT13_00815</name>
</gene>
<comment type="caution">
    <text evidence="2">The sequence shown here is derived from an EMBL/GenBank/DDBJ whole genome shotgun (WGS) entry which is preliminary data.</text>
</comment>
<evidence type="ECO:0000313" key="3">
    <source>
        <dbReference type="Proteomes" id="UP001430755"/>
    </source>
</evidence>
<dbReference type="Proteomes" id="UP001430755">
    <property type="component" value="Unassembled WGS sequence"/>
</dbReference>
<dbReference type="PANTHER" id="PTHR15160:SF1">
    <property type="entry name" value="VON HIPPEL-LINDAU DISEASE TUMOR SUPPRESSOR"/>
    <property type="match status" value="1"/>
</dbReference>
<dbReference type="InterPro" id="IPR003729">
    <property type="entry name" value="Bi_nuclease_dom"/>
</dbReference>
<evidence type="ECO:0000259" key="1">
    <source>
        <dbReference type="PROSITE" id="PS51658"/>
    </source>
</evidence>